<proteinExistence type="predicted"/>
<reference evidence="1 2" key="1">
    <citation type="submission" date="2019-05" db="EMBL/GenBank/DDBJ databases">
        <title>A Chromosome-scale Meerkat (S. suricatta) Genome Assembly.</title>
        <authorList>
            <person name="Dudchenko O."/>
            <person name="Lieberman Aiden E."/>
            <person name="Tung J."/>
            <person name="Barreiro L.B."/>
            <person name="Clutton-Brock T.H."/>
        </authorList>
    </citation>
    <scope>NUCLEOTIDE SEQUENCE [LARGE SCALE GENOMIC DNA]</scope>
</reference>
<keyword evidence="2" id="KW-1185">Reference proteome</keyword>
<name>A0A673USU3_SURSU</name>
<organism evidence="1 2">
    <name type="scientific">Suricata suricatta</name>
    <name type="common">Meerkat</name>
    <dbReference type="NCBI Taxonomy" id="37032"/>
    <lineage>
        <taxon>Eukaryota</taxon>
        <taxon>Metazoa</taxon>
        <taxon>Chordata</taxon>
        <taxon>Craniata</taxon>
        <taxon>Vertebrata</taxon>
        <taxon>Euteleostomi</taxon>
        <taxon>Mammalia</taxon>
        <taxon>Eutheria</taxon>
        <taxon>Laurasiatheria</taxon>
        <taxon>Carnivora</taxon>
        <taxon>Feliformia</taxon>
        <taxon>Herpestidae</taxon>
        <taxon>Suricata</taxon>
    </lineage>
</organism>
<accession>A0A673USU3</accession>
<reference evidence="1" key="3">
    <citation type="submission" date="2025-09" db="UniProtKB">
        <authorList>
            <consortium name="Ensembl"/>
        </authorList>
    </citation>
    <scope>IDENTIFICATION</scope>
</reference>
<dbReference type="Proteomes" id="UP000472268">
    <property type="component" value="Chromosome 9"/>
</dbReference>
<reference evidence="1" key="2">
    <citation type="submission" date="2025-08" db="UniProtKB">
        <authorList>
            <consortium name="Ensembl"/>
        </authorList>
    </citation>
    <scope>IDENTIFICATION</scope>
</reference>
<evidence type="ECO:0000313" key="2">
    <source>
        <dbReference type="Proteomes" id="UP000472268"/>
    </source>
</evidence>
<protein>
    <submittedName>
        <fullName evidence="1">Uncharacterized protein</fullName>
    </submittedName>
</protein>
<sequence>MAFLWAVFICIYEGQDFVVLRRRCLAQKCLFEDRVFPAGVQALGSHDLFYAFS</sequence>
<dbReference type="AlphaFoldDB" id="A0A673USU3"/>
<dbReference type="Ensembl" id="ENSSSUT00005027940.1">
    <property type="protein sequence ID" value="ENSSSUP00005024401.1"/>
    <property type="gene ID" value="ENSSSUG00005015901.1"/>
</dbReference>
<evidence type="ECO:0000313" key="1">
    <source>
        <dbReference type="Ensembl" id="ENSSSUP00005024401.1"/>
    </source>
</evidence>